<dbReference type="VEuPathDB" id="FungiDB:QG37_07081"/>
<proteinExistence type="predicted"/>
<name>A0A0L0NR74_CANAR</name>
<organism evidence="1 2">
    <name type="scientific">Candidozyma auris</name>
    <name type="common">Yeast</name>
    <name type="synonym">Candida auris</name>
    <dbReference type="NCBI Taxonomy" id="498019"/>
    <lineage>
        <taxon>Eukaryota</taxon>
        <taxon>Fungi</taxon>
        <taxon>Dikarya</taxon>
        <taxon>Ascomycota</taxon>
        <taxon>Saccharomycotina</taxon>
        <taxon>Pichiomycetes</taxon>
        <taxon>Metschnikowiaceae</taxon>
        <taxon>Candidozyma</taxon>
    </lineage>
</organism>
<dbReference type="Proteomes" id="UP000037122">
    <property type="component" value="Unassembled WGS sequence"/>
</dbReference>
<dbReference type="AlphaFoldDB" id="A0A0L0NR74"/>
<gene>
    <name evidence="1" type="ORF">QG37_07081</name>
</gene>
<reference evidence="2" key="1">
    <citation type="journal article" date="2015" name="BMC Genomics">
        <title>Draft genome of a commonly misdiagnosed multidrug resistant pathogen Candida auris.</title>
        <authorList>
            <person name="Chatterjee S."/>
            <person name="Alampalli S.V."/>
            <person name="Nageshan R.K."/>
            <person name="Chettiar S.T."/>
            <person name="Joshi S."/>
            <person name="Tatu U.S."/>
        </authorList>
    </citation>
    <scope>NUCLEOTIDE SEQUENCE [LARGE SCALE GENOMIC DNA]</scope>
    <source>
        <strain evidence="2">6684</strain>
    </source>
</reference>
<evidence type="ECO:0000313" key="2">
    <source>
        <dbReference type="Proteomes" id="UP000037122"/>
    </source>
</evidence>
<evidence type="ECO:0000313" key="1">
    <source>
        <dbReference type="EMBL" id="KND96641.1"/>
    </source>
</evidence>
<sequence length="111" mass="12570">MVLVRTSHCYLSLGIPGVLGHYPEMRTVLWKKKLSQRVFVASWERGKLPARKPAGVLYALEMHCPAPPQWGLSRTLRGLRLTKWGTRLVANDLKSLMLANRSRQGMLMTGQ</sequence>
<dbReference type="EMBL" id="LGST01000052">
    <property type="protein sequence ID" value="KND96641.1"/>
    <property type="molecule type" value="Genomic_DNA"/>
</dbReference>
<protein>
    <submittedName>
        <fullName evidence="1">Uncharacterized protein</fullName>
    </submittedName>
</protein>
<comment type="caution">
    <text evidence="1">The sequence shown here is derived from an EMBL/GenBank/DDBJ whole genome shotgun (WGS) entry which is preliminary data.</text>
</comment>
<accession>A0A0L0NR74</accession>